<gene>
    <name evidence="2" type="ORF">T548_0051</name>
</gene>
<protein>
    <submittedName>
        <fullName evidence="2">Uncharacterized protein</fullName>
    </submittedName>
</protein>
<proteinExistence type="predicted"/>
<keyword evidence="1" id="KW-0472">Membrane</keyword>
<keyword evidence="1" id="KW-0812">Transmembrane</keyword>
<keyword evidence="1" id="KW-1133">Transmembrane helix</keyword>
<reference evidence="2 3" key="1">
    <citation type="journal article" date="2014" name="Front. Microbiol.">
        <title>Phages of non-dairy lactococci: isolation and characterization of ?L47, a phage infecting the grass isolate Lactococcus lactis ssp. cremoris DPC6860.</title>
        <authorList>
            <person name="Cavanagh D."/>
            <person name="Guinane C.M."/>
            <person name="Neve H."/>
            <person name="Coffey A."/>
            <person name="Ross R.P."/>
            <person name="Fitzgerald G.F."/>
            <person name="McAuliffe O."/>
        </authorList>
    </citation>
    <scope>NUCLEOTIDE SEQUENCE [LARGE SCALE GENOMIC DNA]</scope>
</reference>
<dbReference type="GeneID" id="18503606"/>
<keyword evidence="3" id="KW-1185">Reference proteome</keyword>
<name>V9VFG0_9CAUD</name>
<dbReference type="EMBL" id="KF926093">
    <property type="protein sequence ID" value="AHC94129.1"/>
    <property type="molecule type" value="Genomic_DNA"/>
</dbReference>
<evidence type="ECO:0000256" key="1">
    <source>
        <dbReference type="SAM" id="Phobius"/>
    </source>
</evidence>
<feature type="transmembrane region" description="Helical" evidence="1">
    <location>
        <begin position="12"/>
        <end position="34"/>
    </location>
</feature>
<dbReference type="Proteomes" id="UP000018883">
    <property type="component" value="Segment"/>
</dbReference>
<sequence length="38" mass="4058">MNKKHNNIVNGGSLAGTLFLGLALFAVIAFKILVINNM</sequence>
<evidence type="ECO:0000313" key="2">
    <source>
        <dbReference type="EMBL" id="AHC94129.1"/>
    </source>
</evidence>
<accession>V9VFG0</accession>
<organism evidence="2 3">
    <name type="scientific">Lactococcus phage phiL47</name>
    <dbReference type="NCBI Taxonomy" id="1412875"/>
    <lineage>
        <taxon>Viruses</taxon>
        <taxon>Duplodnaviria</taxon>
        <taxon>Heunggongvirae</taxon>
        <taxon>Uroviricota</taxon>
        <taxon>Caudoviricetes</taxon>
        <taxon>Audreyjarvisvirus</taxon>
        <taxon>Audreyjarvisvirus L47</taxon>
    </lineage>
</organism>
<evidence type="ECO:0000313" key="3">
    <source>
        <dbReference type="Proteomes" id="UP000018883"/>
    </source>
</evidence>
<dbReference type="RefSeq" id="YP_009006929.1">
    <property type="nucleotide sequence ID" value="NC_023574.1"/>
</dbReference>
<dbReference type="KEGG" id="vg:18503606"/>